<comment type="caution">
    <text evidence="3">The sequence shown here is derived from an EMBL/GenBank/DDBJ whole genome shotgun (WGS) entry which is preliminary data.</text>
</comment>
<protein>
    <submittedName>
        <fullName evidence="3">Partial demethylmenaquinone methyltransferase / 2-methoxy-6-polyprenyl-1,4-benzoquinol methylase</fullName>
        <ecNumber evidence="3">2.1.1.163</ecNumber>
    </submittedName>
</protein>
<dbReference type="InterPro" id="IPR050508">
    <property type="entry name" value="Methyltransf_Superfamily"/>
</dbReference>
<proteinExistence type="predicted"/>
<dbReference type="SUPFAM" id="SSF53335">
    <property type="entry name" value="S-adenosyl-L-methionine-dependent methyltransferases"/>
    <property type="match status" value="1"/>
</dbReference>
<dbReference type="InterPro" id="IPR029063">
    <property type="entry name" value="SAM-dependent_MTases_sf"/>
</dbReference>
<organism evidence="3 4">
    <name type="scientific">Methylacidimicrobium cyclopophantes</name>
    <dbReference type="NCBI Taxonomy" id="1041766"/>
    <lineage>
        <taxon>Bacteria</taxon>
        <taxon>Pseudomonadati</taxon>
        <taxon>Verrucomicrobiota</taxon>
        <taxon>Methylacidimicrobium</taxon>
    </lineage>
</organism>
<feature type="chain" id="PRO_5022672201" evidence="1">
    <location>
        <begin position="32"/>
        <end position="298"/>
    </location>
</feature>
<dbReference type="CDD" id="cd02440">
    <property type="entry name" value="AdoMet_MTases"/>
    <property type="match status" value="1"/>
</dbReference>
<feature type="domain" description="Methyltransferase type 11" evidence="2">
    <location>
        <begin position="74"/>
        <end position="168"/>
    </location>
</feature>
<evidence type="ECO:0000313" key="3">
    <source>
        <dbReference type="EMBL" id="VVM04883.1"/>
    </source>
</evidence>
<gene>
    <name evidence="3" type="primary">ubiE</name>
    <name evidence="3" type="ORF">MAMC_00259</name>
</gene>
<dbReference type="AlphaFoldDB" id="A0A5E6M5P7"/>
<feature type="signal peptide" evidence="1">
    <location>
        <begin position="1"/>
        <end position="31"/>
    </location>
</feature>
<dbReference type="OrthoDB" id="9772751at2"/>
<feature type="non-terminal residue" evidence="3">
    <location>
        <position position="1"/>
    </location>
</feature>
<evidence type="ECO:0000259" key="2">
    <source>
        <dbReference type="Pfam" id="PF08241"/>
    </source>
</evidence>
<dbReference type="GO" id="GO:0043770">
    <property type="term" value="F:demethylmenaquinone methyltransferase activity"/>
    <property type="evidence" value="ECO:0007669"/>
    <property type="project" value="UniProtKB-EC"/>
</dbReference>
<keyword evidence="3" id="KW-0808">Transferase</keyword>
<dbReference type="EC" id="2.1.1.163" evidence="3"/>
<sequence length="298" mass="32779">QNPFRRRSRSRCGGWQPAVVALLLLCPASFGICQPALFDSAPLASAYERMSAAQYEIGTKLVALLRVGPGASVLDLGCGTGRLASYVCRITGPKGKVFGLDPSPYRIAIAERRARRGLSFAVGGSGDLSALPSRSFDVVYLNYVLHWIDDRRRALQEIHRILKPGGKLGISFEDTSRPSDLDELIEQSAKEVVGRIPPKLFLSTAPLGLTELEEMLQKSGFRVLRLKKVESIDRARSPEELLAFWRASSAGRFLSGVSEETRCRIGRRIQERLAAQTDREIRIVSDTLLLVAERGAAD</sequence>
<name>A0A5E6M5P7_9BACT</name>
<dbReference type="Gene3D" id="3.40.50.150">
    <property type="entry name" value="Vaccinia Virus protein VP39"/>
    <property type="match status" value="1"/>
</dbReference>
<dbReference type="GO" id="GO:0008757">
    <property type="term" value="F:S-adenosylmethionine-dependent methyltransferase activity"/>
    <property type="evidence" value="ECO:0007669"/>
    <property type="project" value="InterPro"/>
</dbReference>
<evidence type="ECO:0000256" key="1">
    <source>
        <dbReference type="SAM" id="SignalP"/>
    </source>
</evidence>
<dbReference type="Pfam" id="PF08241">
    <property type="entry name" value="Methyltransf_11"/>
    <property type="match status" value="1"/>
</dbReference>
<dbReference type="Proteomes" id="UP000381693">
    <property type="component" value="Unassembled WGS sequence"/>
</dbReference>
<dbReference type="EMBL" id="CABFUZ020000052">
    <property type="protein sequence ID" value="VVM04883.1"/>
    <property type="molecule type" value="Genomic_DNA"/>
</dbReference>
<dbReference type="GO" id="GO:0032259">
    <property type="term" value="P:methylation"/>
    <property type="evidence" value="ECO:0007669"/>
    <property type="project" value="UniProtKB-KW"/>
</dbReference>
<dbReference type="PANTHER" id="PTHR42912">
    <property type="entry name" value="METHYLTRANSFERASE"/>
    <property type="match status" value="1"/>
</dbReference>
<dbReference type="InterPro" id="IPR013216">
    <property type="entry name" value="Methyltransf_11"/>
</dbReference>
<reference evidence="3" key="1">
    <citation type="submission" date="2019-09" db="EMBL/GenBank/DDBJ databases">
        <authorList>
            <person name="Cremers G."/>
        </authorList>
    </citation>
    <scope>NUCLEOTIDE SEQUENCE [LARGE SCALE GENOMIC DNA]</scope>
    <source>
        <strain evidence="3">3B</strain>
    </source>
</reference>
<evidence type="ECO:0000313" key="4">
    <source>
        <dbReference type="Proteomes" id="UP000381693"/>
    </source>
</evidence>
<dbReference type="PANTHER" id="PTHR42912:SF80">
    <property type="entry name" value="METHYLTRANSFERASE DOMAIN-CONTAINING PROTEIN"/>
    <property type="match status" value="1"/>
</dbReference>
<keyword evidence="1" id="KW-0732">Signal</keyword>
<accession>A0A5E6M5P7</accession>
<keyword evidence="4" id="KW-1185">Reference proteome</keyword>
<dbReference type="RefSeq" id="WP_142524389.1">
    <property type="nucleotide sequence ID" value="NZ_CABFUZ020000052.1"/>
</dbReference>
<keyword evidence="3" id="KW-0489">Methyltransferase</keyword>